<organism evidence="2 3">
    <name type="scientific">Slackia isoflavoniconvertens</name>
    <dbReference type="NCBI Taxonomy" id="572010"/>
    <lineage>
        <taxon>Bacteria</taxon>
        <taxon>Bacillati</taxon>
        <taxon>Actinomycetota</taxon>
        <taxon>Coriobacteriia</taxon>
        <taxon>Eggerthellales</taxon>
        <taxon>Eggerthellaceae</taxon>
        <taxon>Slackia</taxon>
    </lineage>
</organism>
<reference evidence="2 3" key="1">
    <citation type="journal article" date="2018" name="Elife">
        <title>Discovery and characterization of a prevalent human gut bacterial enzyme sufficient for the inactivation of a family of plant toxins.</title>
        <authorList>
            <person name="Koppel N."/>
            <person name="Bisanz J.E."/>
            <person name="Pandelia M.E."/>
            <person name="Turnbaugh P.J."/>
            <person name="Balskus E.P."/>
        </authorList>
    </citation>
    <scope>NUCLEOTIDE SEQUENCE [LARGE SCALE GENOMIC DNA]</scope>
    <source>
        <strain evidence="2 3">OB21 GAM31</strain>
    </source>
</reference>
<evidence type="ECO:0000313" key="2">
    <source>
        <dbReference type="EMBL" id="RDB57769.1"/>
    </source>
</evidence>
<dbReference type="Proteomes" id="UP000253975">
    <property type="component" value="Unassembled WGS sequence"/>
</dbReference>
<dbReference type="Gene3D" id="1.10.260.40">
    <property type="entry name" value="lambda repressor-like DNA-binding domains"/>
    <property type="match status" value="1"/>
</dbReference>
<name>A0A369LGG4_9ACTN</name>
<protein>
    <recommendedName>
        <fullName evidence="1">HTH cro/C1-type domain-containing protein</fullName>
    </recommendedName>
</protein>
<dbReference type="SUPFAM" id="SSF47413">
    <property type="entry name" value="lambda repressor-like DNA-binding domains"/>
    <property type="match status" value="1"/>
</dbReference>
<dbReference type="InterPro" id="IPR010982">
    <property type="entry name" value="Lambda_DNA-bd_dom_sf"/>
</dbReference>
<comment type="caution">
    <text evidence="2">The sequence shown here is derived from an EMBL/GenBank/DDBJ whole genome shotgun (WGS) entry which is preliminary data.</text>
</comment>
<accession>A0A369LGG4</accession>
<feature type="domain" description="HTH cro/C1-type" evidence="1">
    <location>
        <begin position="25"/>
        <end position="69"/>
    </location>
</feature>
<evidence type="ECO:0000259" key="1">
    <source>
        <dbReference type="PROSITE" id="PS50943"/>
    </source>
</evidence>
<dbReference type="EMBL" id="PPTO01000011">
    <property type="protein sequence ID" value="RDB57769.1"/>
    <property type="molecule type" value="Genomic_DNA"/>
</dbReference>
<dbReference type="InterPro" id="IPR001387">
    <property type="entry name" value="Cro/C1-type_HTH"/>
</dbReference>
<dbReference type="AlphaFoldDB" id="A0A369LGG4"/>
<dbReference type="CDD" id="cd00093">
    <property type="entry name" value="HTH_XRE"/>
    <property type="match status" value="1"/>
</dbReference>
<proteinExistence type="predicted"/>
<dbReference type="GO" id="GO:0003677">
    <property type="term" value="F:DNA binding"/>
    <property type="evidence" value="ECO:0007669"/>
    <property type="project" value="InterPro"/>
</dbReference>
<gene>
    <name evidence="2" type="ORF">C1881_07235</name>
</gene>
<sequence>MQAGGVPGTMASTLQKLRRASGFRTAKAFAIQMGIPSATYARYESSPEKIPLQVAWRLADIFSVSIDVIVGHDKQIVDSSGSEVQRRYEELSPEFQGMLCNYLEFLAQKSANIAQRSAERETRRYEVICARLDALFLSDLDKKDSAFLLNATAAELRNAFRQYLEERSSSRHEYEIQNTIEEIMNAYDRTHGEFDFKGAKFRYHSVDHTMLYEHPLNHRQIDPATSNNEADLMQ</sequence>
<evidence type="ECO:0000313" key="3">
    <source>
        <dbReference type="Proteomes" id="UP000253975"/>
    </source>
</evidence>
<dbReference type="SMART" id="SM00530">
    <property type="entry name" value="HTH_XRE"/>
    <property type="match status" value="1"/>
</dbReference>
<dbReference type="PROSITE" id="PS50943">
    <property type="entry name" value="HTH_CROC1"/>
    <property type="match status" value="1"/>
</dbReference>